<dbReference type="InterPro" id="IPR003010">
    <property type="entry name" value="C-N_Hydrolase"/>
</dbReference>
<evidence type="ECO:0000313" key="3">
    <source>
        <dbReference type="Proteomes" id="UP000600247"/>
    </source>
</evidence>
<evidence type="ECO:0000259" key="1">
    <source>
        <dbReference type="PROSITE" id="PS50263"/>
    </source>
</evidence>
<name>A0A917GZ54_9BACL</name>
<comment type="caution">
    <text evidence="2">The sequence shown here is derived from an EMBL/GenBank/DDBJ whole genome shotgun (WGS) entry which is preliminary data.</text>
</comment>
<gene>
    <name evidence="2" type="ORF">GCM10010918_15670</name>
</gene>
<accession>A0A917GZ54</accession>
<dbReference type="AlphaFoldDB" id="A0A917GZ54"/>
<evidence type="ECO:0000313" key="2">
    <source>
        <dbReference type="EMBL" id="GGG62763.1"/>
    </source>
</evidence>
<organism evidence="2 3">
    <name type="scientific">Paenibacillus radicis</name>
    <name type="common">ex Gao et al. 2016</name>
    <dbReference type="NCBI Taxonomy" id="1737354"/>
    <lineage>
        <taxon>Bacteria</taxon>
        <taxon>Bacillati</taxon>
        <taxon>Bacillota</taxon>
        <taxon>Bacilli</taxon>
        <taxon>Bacillales</taxon>
        <taxon>Paenibacillaceae</taxon>
        <taxon>Paenibacillus</taxon>
    </lineage>
</organism>
<dbReference type="RefSeq" id="WP_188888353.1">
    <property type="nucleotide sequence ID" value="NZ_BMHY01000002.1"/>
</dbReference>
<sequence>MKILMLQPRLENTLSQLRETLHDYPGIDAVVFPEGYLNENVEAARTLARQHGVILIGGYRKLQERPKDQAIIVGRSGEIVMDRVKYSDTAFVSQGGLTIGIVLCDELVLQGVRSEEAPSPDLIVHCIGVGMFSKEQFDEWTAAAQQIARTYRTCMIGVSHADGFYRDSTISIPIAYAFDREGNVIFLAENDTRPRLWDTVSNEVIAYGEL</sequence>
<reference evidence="2 3" key="1">
    <citation type="journal article" date="2014" name="Int. J. Syst. Evol. Microbiol.">
        <title>Complete genome sequence of Corynebacterium casei LMG S-19264T (=DSM 44701T), isolated from a smear-ripened cheese.</title>
        <authorList>
            <consortium name="US DOE Joint Genome Institute (JGI-PGF)"/>
            <person name="Walter F."/>
            <person name="Albersmeier A."/>
            <person name="Kalinowski J."/>
            <person name="Ruckert C."/>
        </authorList>
    </citation>
    <scope>NUCLEOTIDE SEQUENCE [LARGE SCALE GENOMIC DNA]</scope>
    <source>
        <strain evidence="2 3">CGMCC 1.15286</strain>
    </source>
</reference>
<protein>
    <recommendedName>
        <fullName evidence="1">CN hydrolase domain-containing protein</fullName>
    </recommendedName>
</protein>
<dbReference type="SUPFAM" id="SSF56317">
    <property type="entry name" value="Carbon-nitrogen hydrolase"/>
    <property type="match status" value="1"/>
</dbReference>
<dbReference type="EMBL" id="BMHY01000002">
    <property type="protein sequence ID" value="GGG62763.1"/>
    <property type="molecule type" value="Genomic_DNA"/>
</dbReference>
<dbReference type="InterPro" id="IPR036526">
    <property type="entry name" value="C-N_Hydrolase_sf"/>
</dbReference>
<dbReference type="PROSITE" id="PS50263">
    <property type="entry name" value="CN_HYDROLASE"/>
    <property type="match status" value="1"/>
</dbReference>
<dbReference type="Gene3D" id="3.60.110.10">
    <property type="entry name" value="Carbon-nitrogen hydrolase"/>
    <property type="match status" value="1"/>
</dbReference>
<proteinExistence type="predicted"/>
<feature type="domain" description="CN hydrolase" evidence="1">
    <location>
        <begin position="1"/>
        <end position="210"/>
    </location>
</feature>
<dbReference type="Proteomes" id="UP000600247">
    <property type="component" value="Unassembled WGS sequence"/>
</dbReference>
<keyword evidence="3" id="KW-1185">Reference proteome</keyword>